<evidence type="ECO:0008006" key="3">
    <source>
        <dbReference type="Google" id="ProtNLM"/>
    </source>
</evidence>
<organism evidence="1 2">
    <name type="scientific">Aminivibrio pyruvatiphilus</name>
    <dbReference type="NCBI Taxonomy" id="1005740"/>
    <lineage>
        <taxon>Bacteria</taxon>
        <taxon>Thermotogati</taxon>
        <taxon>Synergistota</taxon>
        <taxon>Synergistia</taxon>
        <taxon>Synergistales</taxon>
        <taxon>Aminobacteriaceae</taxon>
        <taxon>Aminivibrio</taxon>
    </lineage>
</organism>
<dbReference type="Proteomes" id="UP000295066">
    <property type="component" value="Unassembled WGS sequence"/>
</dbReference>
<dbReference type="AlphaFoldDB" id="A0A4R8M7B7"/>
<evidence type="ECO:0000313" key="2">
    <source>
        <dbReference type="Proteomes" id="UP000295066"/>
    </source>
</evidence>
<name>A0A4R8M7B7_9BACT</name>
<sequence>MAVTLDAVSKMMEQAGIPGRDLYDRPASGKSFPDGCHYRIEMSGVEGPKVLEALIRERRKRNVPIHRLVSFCQGGTLYDDAELKDFAQMAAEEKMEVIAIPGPRNAWDIGRQFVTPDGQRCGGLNHRGSDEIRKVIADMLRMYEIGFRGFMLVDRGVLALVGKMQEQGNFPKDIVIKLSVWAGVSSPAGALLAQQLGASSFNPVADLTLPQMAAIRSVTDIPIDFYIWTFDSYGGSNRMYDAPEVAKVYAPCYFKFEPAPTAGYYNPFNSDEEHMRLMEKKVKWAEWAIEHVALNEPGVRVSPQGAPDLHVPKV</sequence>
<dbReference type="RefSeq" id="WP_133957891.1">
    <property type="nucleotide sequence ID" value="NZ_SORI01000012.1"/>
</dbReference>
<dbReference type="EMBL" id="SORI01000012">
    <property type="protein sequence ID" value="TDY59496.1"/>
    <property type="molecule type" value="Genomic_DNA"/>
</dbReference>
<accession>A0A4R8M7B7</accession>
<comment type="caution">
    <text evidence="1">The sequence shown here is derived from an EMBL/GenBank/DDBJ whole genome shotgun (WGS) entry which is preliminary data.</text>
</comment>
<dbReference type="OrthoDB" id="244056at2"/>
<evidence type="ECO:0000313" key="1">
    <source>
        <dbReference type="EMBL" id="TDY59496.1"/>
    </source>
</evidence>
<keyword evidence="2" id="KW-1185">Reference proteome</keyword>
<protein>
    <recommendedName>
        <fullName evidence="3">Peptidase U32-like protein</fullName>
    </recommendedName>
</protein>
<proteinExistence type="predicted"/>
<reference evidence="1 2" key="1">
    <citation type="submission" date="2019-03" db="EMBL/GenBank/DDBJ databases">
        <title>Genomic Encyclopedia of Type Strains, Phase IV (KMG-IV): sequencing the most valuable type-strain genomes for metagenomic binning, comparative biology and taxonomic classification.</title>
        <authorList>
            <person name="Goeker M."/>
        </authorList>
    </citation>
    <scope>NUCLEOTIDE SEQUENCE [LARGE SCALE GENOMIC DNA]</scope>
    <source>
        <strain evidence="1 2">DSM 25964</strain>
    </source>
</reference>
<gene>
    <name evidence="1" type="ORF">C8D99_1123</name>
</gene>